<evidence type="ECO:0000313" key="9">
    <source>
        <dbReference type="Proteomes" id="UP000829720"/>
    </source>
</evidence>
<keyword evidence="5 7" id="KW-0472">Membrane</keyword>
<comment type="caution">
    <text evidence="8">The sequence shown here is derived from an EMBL/GenBank/DDBJ whole genome shotgun (WGS) entry which is preliminary data.</text>
</comment>
<comment type="similarity">
    <text evidence="3">Belongs to the GASK family.</text>
</comment>
<feature type="transmembrane region" description="Helical" evidence="7">
    <location>
        <begin position="38"/>
        <end position="59"/>
    </location>
</feature>
<dbReference type="Proteomes" id="UP000829720">
    <property type="component" value="Unassembled WGS sequence"/>
</dbReference>
<organism evidence="8 9">
    <name type="scientific">Albula goreensis</name>
    <dbReference type="NCBI Taxonomy" id="1534307"/>
    <lineage>
        <taxon>Eukaryota</taxon>
        <taxon>Metazoa</taxon>
        <taxon>Chordata</taxon>
        <taxon>Craniata</taxon>
        <taxon>Vertebrata</taxon>
        <taxon>Euteleostomi</taxon>
        <taxon>Actinopterygii</taxon>
        <taxon>Neopterygii</taxon>
        <taxon>Teleostei</taxon>
        <taxon>Albuliformes</taxon>
        <taxon>Albulidae</taxon>
        <taxon>Albula</taxon>
    </lineage>
</organism>
<evidence type="ECO:0000256" key="7">
    <source>
        <dbReference type="SAM" id="Phobius"/>
    </source>
</evidence>
<keyword evidence="4" id="KW-0333">Golgi apparatus</keyword>
<comment type="subcellular location">
    <subcellularLocation>
        <location evidence="1">Endomembrane system</location>
    </subcellularLocation>
    <subcellularLocation>
        <location evidence="2">Golgi apparatus</location>
    </subcellularLocation>
</comment>
<evidence type="ECO:0000256" key="4">
    <source>
        <dbReference type="ARBA" id="ARBA00023034"/>
    </source>
</evidence>
<feature type="region of interest" description="Disordered" evidence="6">
    <location>
        <begin position="129"/>
        <end position="171"/>
    </location>
</feature>
<dbReference type="EMBL" id="JAERUA010000023">
    <property type="protein sequence ID" value="KAI1883671.1"/>
    <property type="molecule type" value="Genomic_DNA"/>
</dbReference>
<evidence type="ECO:0000256" key="5">
    <source>
        <dbReference type="ARBA" id="ARBA00023136"/>
    </source>
</evidence>
<dbReference type="GO" id="GO:0005794">
    <property type="term" value="C:Golgi apparatus"/>
    <property type="evidence" value="ECO:0007669"/>
    <property type="project" value="UniProtKB-SubCell"/>
</dbReference>
<name>A0A8T3CI33_9TELE</name>
<keyword evidence="9" id="KW-1185">Reference proteome</keyword>
<keyword evidence="7" id="KW-1133">Transmembrane helix</keyword>
<proteinExistence type="inferred from homology"/>
<gene>
    <name evidence="8" type="ORF">AGOR_G00233960</name>
</gene>
<dbReference type="OrthoDB" id="10011371at2759"/>
<keyword evidence="7" id="KW-0812">Transmembrane</keyword>
<evidence type="ECO:0000256" key="2">
    <source>
        <dbReference type="ARBA" id="ARBA00004555"/>
    </source>
</evidence>
<dbReference type="PANTHER" id="PTHR15905:SF1">
    <property type="entry name" value="GOLGI-ASSOCIATED KINASE 1B"/>
    <property type="match status" value="1"/>
</dbReference>
<evidence type="ECO:0000256" key="1">
    <source>
        <dbReference type="ARBA" id="ARBA00004308"/>
    </source>
</evidence>
<dbReference type="Pfam" id="PF15051">
    <property type="entry name" value="FAM198"/>
    <property type="match status" value="1"/>
</dbReference>
<dbReference type="PANTHER" id="PTHR15905">
    <property type="entry name" value="GOLGI-ASSOCIATED KINASE 1B-RELATED"/>
    <property type="match status" value="1"/>
</dbReference>
<evidence type="ECO:0008006" key="10">
    <source>
        <dbReference type="Google" id="ProtNLM"/>
    </source>
</evidence>
<reference evidence="8" key="1">
    <citation type="submission" date="2021-01" db="EMBL/GenBank/DDBJ databases">
        <authorList>
            <person name="Zahm M."/>
            <person name="Roques C."/>
            <person name="Cabau C."/>
            <person name="Klopp C."/>
            <person name="Donnadieu C."/>
            <person name="Jouanno E."/>
            <person name="Lampietro C."/>
            <person name="Louis A."/>
            <person name="Herpin A."/>
            <person name="Echchiki A."/>
            <person name="Berthelot C."/>
            <person name="Parey E."/>
            <person name="Roest-Crollius H."/>
            <person name="Braasch I."/>
            <person name="Postlethwait J."/>
            <person name="Bobe J."/>
            <person name="Montfort J."/>
            <person name="Bouchez O."/>
            <person name="Begum T."/>
            <person name="Mejri S."/>
            <person name="Adams A."/>
            <person name="Chen W.-J."/>
            <person name="Guiguen Y."/>
        </authorList>
    </citation>
    <scope>NUCLEOTIDE SEQUENCE</scope>
    <source>
        <tissue evidence="8">Blood</tissue>
    </source>
</reference>
<evidence type="ECO:0000256" key="3">
    <source>
        <dbReference type="ARBA" id="ARBA00007691"/>
    </source>
</evidence>
<dbReference type="AlphaFoldDB" id="A0A8T3CI33"/>
<evidence type="ECO:0000256" key="6">
    <source>
        <dbReference type="SAM" id="MobiDB-lite"/>
    </source>
</evidence>
<protein>
    <recommendedName>
        <fullName evidence="10">Golgi associated kinase 1B</fullName>
    </recommendedName>
</protein>
<accession>A0A8T3CI33</accession>
<feature type="compositionally biased region" description="Basic and acidic residues" evidence="6">
    <location>
        <begin position="150"/>
        <end position="168"/>
    </location>
</feature>
<feature type="compositionally biased region" description="Basic residues" evidence="6">
    <location>
        <begin position="129"/>
        <end position="139"/>
    </location>
</feature>
<evidence type="ECO:0000313" key="8">
    <source>
        <dbReference type="EMBL" id="KAI1883671.1"/>
    </source>
</evidence>
<sequence>MYIFRPEEVQHVLILWPCSCFIRISKCIRRYPPSKRNWIIAAACFLYLFYVVSQVAYVLPQDRLSEKHKYRRSRGIFTPKSDDNLQEAGYPTAQNFSYTATPKYNVVYITLKSKRRKPAIIRGTVRPKLRKKAVSKNKHVQPSSINEADNESKGEWKTRQENDNEVSRKSTKNIYHTLKNLKLQNSDTDSHSSIRIYSERAPPWFSKDDIEALRFLAGCKISGIKEVSFTGRRNLLLFESVADDSVKIPGKYKMGDDAVCQGRCGLIKRPLDVSEVFAFHLDRILGLNRSIPAACRRFSVFEDGQASPVVLWDPSLSPADNEVQSSVRLTWGSYQRALKQKCWHRDIVPKPESGCSSIHHYEWSRLALFDFLLQVYNRLDRNCCGFKPRKEDTCVKLGRHQECADQDSIALVHIIHRKHDPRQLVLIDNKGYFDRDEDNLDFKLLEGITELPEQAVSVLKSHRLRERLLQSLFLDQLYWESQGGRQGIEKLIDVIERRAKVLLTYINAHGIKVVPMKPPLSVGAMVPLERFSWSLFVILLGTVEPVIRLNGGLHHRGT</sequence>
<dbReference type="InterPro" id="IPR029207">
    <property type="entry name" value="FAM198"/>
</dbReference>